<organism evidence="1">
    <name type="scientific">Arundo donax</name>
    <name type="common">Giant reed</name>
    <name type="synonym">Donax arundinaceus</name>
    <dbReference type="NCBI Taxonomy" id="35708"/>
    <lineage>
        <taxon>Eukaryota</taxon>
        <taxon>Viridiplantae</taxon>
        <taxon>Streptophyta</taxon>
        <taxon>Embryophyta</taxon>
        <taxon>Tracheophyta</taxon>
        <taxon>Spermatophyta</taxon>
        <taxon>Magnoliopsida</taxon>
        <taxon>Liliopsida</taxon>
        <taxon>Poales</taxon>
        <taxon>Poaceae</taxon>
        <taxon>PACMAD clade</taxon>
        <taxon>Arundinoideae</taxon>
        <taxon>Arundineae</taxon>
        <taxon>Arundo</taxon>
    </lineage>
</organism>
<reference evidence="1" key="1">
    <citation type="submission" date="2014-09" db="EMBL/GenBank/DDBJ databases">
        <authorList>
            <person name="Magalhaes I.L.F."/>
            <person name="Oliveira U."/>
            <person name="Santos F.R."/>
            <person name="Vidigal T.H.D.A."/>
            <person name="Brescovit A.D."/>
            <person name="Santos A.J."/>
        </authorList>
    </citation>
    <scope>NUCLEOTIDE SEQUENCE</scope>
    <source>
        <tissue evidence="1">Shoot tissue taken approximately 20 cm above the soil surface</tissue>
    </source>
</reference>
<dbReference type="EMBL" id="GBRH01257250">
    <property type="protein sequence ID" value="JAD40645.1"/>
    <property type="molecule type" value="Transcribed_RNA"/>
</dbReference>
<protein>
    <submittedName>
        <fullName evidence="1">Uncharacterized protein</fullName>
    </submittedName>
</protein>
<reference evidence="1" key="2">
    <citation type="journal article" date="2015" name="Data Brief">
        <title>Shoot transcriptome of the giant reed, Arundo donax.</title>
        <authorList>
            <person name="Barrero R.A."/>
            <person name="Guerrero F.D."/>
            <person name="Moolhuijzen P."/>
            <person name="Goolsby J.A."/>
            <person name="Tidwell J."/>
            <person name="Bellgard S.E."/>
            <person name="Bellgard M.I."/>
        </authorList>
    </citation>
    <scope>NUCLEOTIDE SEQUENCE</scope>
    <source>
        <tissue evidence="1">Shoot tissue taken approximately 20 cm above the soil surface</tissue>
    </source>
</reference>
<accession>A0A0A8ZV67</accession>
<name>A0A0A8ZV67_ARUDO</name>
<evidence type="ECO:0000313" key="1">
    <source>
        <dbReference type="EMBL" id="JAD40645.1"/>
    </source>
</evidence>
<proteinExistence type="predicted"/>
<sequence>MMFVYKYIYSRILIM</sequence>